<evidence type="ECO:0000256" key="5">
    <source>
        <dbReference type="SAM" id="Phobius"/>
    </source>
</evidence>
<dbReference type="EMBL" id="LT838813">
    <property type="protein sequence ID" value="SMD45953.1"/>
    <property type="molecule type" value="Genomic_DNA"/>
</dbReference>
<feature type="transmembrane region" description="Helical" evidence="5">
    <location>
        <begin position="183"/>
        <end position="202"/>
    </location>
</feature>
<feature type="transmembrane region" description="Helical" evidence="5">
    <location>
        <begin position="53"/>
        <end position="70"/>
    </location>
</feature>
<accession>A0A1W2HAQ4</accession>
<dbReference type="PANTHER" id="PTHR11814">
    <property type="entry name" value="SULFATE TRANSPORTER"/>
    <property type="match status" value="1"/>
</dbReference>
<dbReference type="InterPro" id="IPR011547">
    <property type="entry name" value="SLC26A/SulP_dom"/>
</dbReference>
<gene>
    <name evidence="7" type="ORF">SAMN00777080_4626</name>
</gene>
<keyword evidence="2 5" id="KW-0812">Transmembrane</keyword>
<proteinExistence type="predicted"/>
<evidence type="ECO:0000256" key="2">
    <source>
        <dbReference type="ARBA" id="ARBA00022692"/>
    </source>
</evidence>
<keyword evidence="4 5" id="KW-0472">Membrane</keyword>
<evidence type="ECO:0000313" key="8">
    <source>
        <dbReference type="Proteomes" id="UP000192333"/>
    </source>
</evidence>
<evidence type="ECO:0000256" key="3">
    <source>
        <dbReference type="ARBA" id="ARBA00022989"/>
    </source>
</evidence>
<feature type="transmembrane region" description="Helical" evidence="5">
    <location>
        <begin position="98"/>
        <end position="118"/>
    </location>
</feature>
<protein>
    <submittedName>
        <fullName evidence="7">Sulfate permease, MFS superfamily</fullName>
    </submittedName>
</protein>
<dbReference type="STRING" id="758820.SAMN00777080_4626"/>
<comment type="subcellular location">
    <subcellularLocation>
        <location evidence="1">Membrane</location>
        <topology evidence="1">Multi-pass membrane protein</topology>
    </subcellularLocation>
</comment>
<feature type="transmembrane region" description="Helical" evidence="5">
    <location>
        <begin position="275"/>
        <end position="292"/>
    </location>
</feature>
<evidence type="ECO:0000256" key="4">
    <source>
        <dbReference type="ARBA" id="ARBA00023136"/>
    </source>
</evidence>
<feature type="transmembrane region" description="Helical" evidence="5">
    <location>
        <begin position="21"/>
        <end position="47"/>
    </location>
</feature>
<dbReference type="GO" id="GO:0016020">
    <property type="term" value="C:membrane"/>
    <property type="evidence" value="ECO:0007669"/>
    <property type="project" value="UniProtKB-SubCell"/>
</dbReference>
<feature type="transmembrane region" description="Helical" evidence="5">
    <location>
        <begin position="406"/>
        <end position="438"/>
    </location>
</feature>
<dbReference type="GO" id="GO:0055085">
    <property type="term" value="P:transmembrane transport"/>
    <property type="evidence" value="ECO:0007669"/>
    <property type="project" value="InterPro"/>
</dbReference>
<feature type="domain" description="SLC26A/SulP transporter" evidence="6">
    <location>
        <begin position="24"/>
        <end position="402"/>
    </location>
</feature>
<keyword evidence="8" id="KW-1185">Reference proteome</keyword>
<feature type="transmembrane region" description="Helical" evidence="5">
    <location>
        <begin position="75"/>
        <end position="92"/>
    </location>
</feature>
<feature type="transmembrane region" description="Helical" evidence="5">
    <location>
        <begin position="313"/>
        <end position="336"/>
    </location>
</feature>
<name>A0A1W2HAQ4_9BACT</name>
<organism evidence="7 8">
    <name type="scientific">Aquiflexum balticum DSM 16537</name>
    <dbReference type="NCBI Taxonomy" id="758820"/>
    <lineage>
        <taxon>Bacteria</taxon>
        <taxon>Pseudomonadati</taxon>
        <taxon>Bacteroidota</taxon>
        <taxon>Cytophagia</taxon>
        <taxon>Cytophagales</taxon>
        <taxon>Cyclobacteriaceae</taxon>
        <taxon>Aquiflexum</taxon>
    </lineage>
</organism>
<feature type="transmembrane region" description="Helical" evidence="5">
    <location>
        <begin position="356"/>
        <end position="385"/>
    </location>
</feature>
<dbReference type="Proteomes" id="UP000192333">
    <property type="component" value="Chromosome I"/>
</dbReference>
<feature type="transmembrane region" description="Helical" evidence="5">
    <location>
        <begin position="214"/>
        <end position="232"/>
    </location>
</feature>
<dbReference type="AlphaFoldDB" id="A0A1W2HAQ4"/>
<evidence type="ECO:0000256" key="1">
    <source>
        <dbReference type="ARBA" id="ARBA00004141"/>
    </source>
</evidence>
<keyword evidence="3 5" id="KW-1133">Transmembrane helix</keyword>
<feature type="transmembrane region" description="Helical" evidence="5">
    <location>
        <begin position="125"/>
        <end position="145"/>
    </location>
</feature>
<sequence>MARKFSKTRKQTLMDSNKRIFSHFGSDLPSGLVVFLVALPLCLGIALSSGAPLFSGIIAGVVGGIVIGSLSGSHTAVSGPAAGLTVIVLNAISDLGAFDIFLTAVVLAGIIQIILGWLKAGVIGYYFPTAVIKGMLAGIGVILIIKQIPYAFGVNEDANLEKYIPFVNDWSAVMDLGNLSKEFEFGAIIITLVSLGILMLWDRPMIKKQKFIKFIPGPLVVVIVGVLINKFFKFFVPNLYIDASGKVVLPEIESFGNLIGQLTFPKFSALDNPDVWLVAITIAIIASLETLLSLEAGDKLDPHKRVSPPNRELFAQGIGNVINGLIGGLPVTAVIVRTSANITSGARTKSSAVFHGILLFASVLLIPGLLNLIPLASLAAILLLIGYKLAKFSLFKSQAKLGMDQFLPFVTTILGIVIFDLLIGIGIGMGVAIVYILMRNFQNSHFLENKPEKDPNTIHIVLSEEVSFLNKGALIQALDDIPPGKHVIIDGSNSKVIDYDVLEVIANFKIAAKEKDIEVDTIKIKSVTSGNLH</sequence>
<dbReference type="InterPro" id="IPR001902">
    <property type="entry name" value="SLC26A/SulP_fam"/>
</dbReference>
<evidence type="ECO:0000313" key="7">
    <source>
        <dbReference type="EMBL" id="SMD45953.1"/>
    </source>
</evidence>
<evidence type="ECO:0000259" key="6">
    <source>
        <dbReference type="Pfam" id="PF00916"/>
    </source>
</evidence>
<dbReference type="Pfam" id="PF00916">
    <property type="entry name" value="Sulfate_transp"/>
    <property type="match status" value="1"/>
</dbReference>
<reference evidence="8" key="1">
    <citation type="submission" date="2017-04" db="EMBL/GenBank/DDBJ databases">
        <authorList>
            <person name="Varghese N."/>
            <person name="Submissions S."/>
        </authorList>
    </citation>
    <scope>NUCLEOTIDE SEQUENCE [LARGE SCALE GENOMIC DNA]</scope>
    <source>
        <strain evidence="8">DSM 16537</strain>
    </source>
</reference>